<evidence type="ECO:0000313" key="3">
    <source>
        <dbReference type="Proteomes" id="UP000027238"/>
    </source>
</evidence>
<organism evidence="2 3">
    <name type="scientific">Colletotrichum sublineola</name>
    <name type="common">Sorghum anthracnose fungus</name>
    <dbReference type="NCBI Taxonomy" id="1173701"/>
    <lineage>
        <taxon>Eukaryota</taxon>
        <taxon>Fungi</taxon>
        <taxon>Dikarya</taxon>
        <taxon>Ascomycota</taxon>
        <taxon>Pezizomycotina</taxon>
        <taxon>Sordariomycetes</taxon>
        <taxon>Hypocreomycetidae</taxon>
        <taxon>Glomerellales</taxon>
        <taxon>Glomerellaceae</taxon>
        <taxon>Colletotrichum</taxon>
        <taxon>Colletotrichum graminicola species complex</taxon>
    </lineage>
</organism>
<keyword evidence="3" id="KW-1185">Reference proteome</keyword>
<dbReference type="AlphaFoldDB" id="A0A066XA26"/>
<sequence>MPHLQVAPDDRIHQLVHTHPVLHNGPPQPPFEDEAALLQHPPARRVLREHAGPDSLHPFPPSHAHVGEYPPHERRHELAHHAPAPELLPDPVPQLVASGVHILAGDEADAAHDGAGARAHDGPIEDWWGLVHVDPCFGVGQGVRVREAVPQVGSHGLGVSGSGEGWGIGRVVWPDEALLEGEDRGWKVLRRSHGRAW</sequence>
<feature type="region of interest" description="Disordered" evidence="1">
    <location>
        <begin position="51"/>
        <end position="75"/>
    </location>
</feature>
<reference evidence="3" key="1">
    <citation type="journal article" date="2014" name="Genome Announc.">
        <title>Draft genome sequence of Colletotrichum sublineola, a destructive pathogen of cultivated sorghum.</title>
        <authorList>
            <person name="Baroncelli R."/>
            <person name="Sanz-Martin J.M."/>
            <person name="Rech G.E."/>
            <person name="Sukno S.A."/>
            <person name="Thon M.R."/>
        </authorList>
    </citation>
    <scope>NUCLEOTIDE SEQUENCE [LARGE SCALE GENOMIC DNA]</scope>
    <source>
        <strain evidence="3">TX430BB</strain>
    </source>
</reference>
<dbReference type="Proteomes" id="UP000027238">
    <property type="component" value="Unassembled WGS sequence"/>
</dbReference>
<dbReference type="HOGENOM" id="CLU_1384083_0_0_1"/>
<proteinExistence type="predicted"/>
<gene>
    <name evidence="2" type="ORF">CSUB01_05479</name>
</gene>
<comment type="caution">
    <text evidence="2">The sequence shown here is derived from an EMBL/GenBank/DDBJ whole genome shotgun (WGS) entry which is preliminary data.</text>
</comment>
<evidence type="ECO:0000313" key="2">
    <source>
        <dbReference type="EMBL" id="KDN62591.1"/>
    </source>
</evidence>
<dbReference type="EMBL" id="JMSE01001322">
    <property type="protein sequence ID" value="KDN62591.1"/>
    <property type="molecule type" value="Genomic_DNA"/>
</dbReference>
<name>A0A066XA26_COLSU</name>
<protein>
    <submittedName>
        <fullName evidence="2">Uncharacterized protein</fullName>
    </submittedName>
</protein>
<accession>A0A066XA26</accession>
<evidence type="ECO:0000256" key="1">
    <source>
        <dbReference type="SAM" id="MobiDB-lite"/>
    </source>
</evidence>